<evidence type="ECO:0000256" key="1">
    <source>
        <dbReference type="SAM" id="MobiDB-lite"/>
    </source>
</evidence>
<proteinExistence type="predicted"/>
<protein>
    <submittedName>
        <fullName evidence="2">Uncharacterized protein</fullName>
    </submittedName>
</protein>
<evidence type="ECO:0000313" key="3">
    <source>
        <dbReference type="Proteomes" id="UP001147653"/>
    </source>
</evidence>
<dbReference type="Proteomes" id="UP001147653">
    <property type="component" value="Unassembled WGS sequence"/>
</dbReference>
<keyword evidence="3" id="KW-1185">Reference proteome</keyword>
<feature type="region of interest" description="Disordered" evidence="1">
    <location>
        <begin position="196"/>
        <end position="237"/>
    </location>
</feature>
<feature type="compositionally biased region" description="Acidic residues" evidence="1">
    <location>
        <begin position="210"/>
        <end position="225"/>
    </location>
</feature>
<accession>A0A9X3N8S8</accession>
<gene>
    <name evidence="2" type="ORF">OJ997_05355</name>
</gene>
<name>A0A9X3N8S8_9ACTN</name>
<comment type="caution">
    <text evidence="2">The sequence shown here is derived from an EMBL/GenBank/DDBJ whole genome shotgun (WGS) entry which is preliminary data.</text>
</comment>
<dbReference type="RefSeq" id="WP_270024010.1">
    <property type="nucleotide sequence ID" value="NZ_JAPDDP010000006.1"/>
</dbReference>
<reference evidence="2" key="1">
    <citation type="submission" date="2022-10" db="EMBL/GenBank/DDBJ databases">
        <title>The WGS of Solirubrobacter phytolaccae KCTC 29190.</title>
        <authorList>
            <person name="Jiang Z."/>
        </authorList>
    </citation>
    <scope>NUCLEOTIDE SEQUENCE</scope>
    <source>
        <strain evidence="2">KCTC 29190</strain>
    </source>
</reference>
<evidence type="ECO:0000313" key="2">
    <source>
        <dbReference type="EMBL" id="MDA0179711.1"/>
    </source>
</evidence>
<dbReference type="AlphaFoldDB" id="A0A9X3N8S8"/>
<sequence length="453" mass="46430">MWTAAIGPYLRRLAAPLTRGSLVASLVAVGAARPDASGTVLAVAALTYSARHALHICLGYRRGTPRLRGLMRADLAVAGLFDAAAVTALTLHAEPVVVGAVAVPTAIAVALVSGMTARVASAEGVPRGTDWLLATGAADWVRGSLKAYDGPGVRALRDALTIKKPKWLASSYVLALLSVLFSMAVSQAAMPTVGEQLGWPTGSAGATDPTSDDGPQEPPADEQVDEPCRVVPGTGAPEPHATRLLALWRGKHGVGDDIGGCSVPAVEAPAGSGVWIVRAYCAGHLQSVAVSSPDGRAALLLGQVAEFADAHIVLAASARISSSTGDLQVVETTEGVHVLARQESSLGPLAEGVGGAACDRTFDRDSPYTIVPPGLIGAWRVLVAGAWSWPEDAGAGEFRFRADRPSRDVIATATCSALDSCFVRIGTDELRPTVDPVVAAAALLEAAPPPLSP</sequence>
<dbReference type="EMBL" id="JAPDDP010000006">
    <property type="protein sequence ID" value="MDA0179711.1"/>
    <property type="molecule type" value="Genomic_DNA"/>
</dbReference>
<organism evidence="2 3">
    <name type="scientific">Solirubrobacter phytolaccae</name>
    <dbReference type="NCBI Taxonomy" id="1404360"/>
    <lineage>
        <taxon>Bacteria</taxon>
        <taxon>Bacillati</taxon>
        <taxon>Actinomycetota</taxon>
        <taxon>Thermoleophilia</taxon>
        <taxon>Solirubrobacterales</taxon>
        <taxon>Solirubrobacteraceae</taxon>
        <taxon>Solirubrobacter</taxon>
    </lineage>
</organism>